<proteinExistence type="predicted"/>
<gene>
    <name evidence="2" type="ORF">KI387_008383</name>
</gene>
<reference evidence="2 3" key="1">
    <citation type="journal article" date="2021" name="Nat. Plants">
        <title>The Taxus genome provides insights into paclitaxel biosynthesis.</title>
        <authorList>
            <person name="Xiong X."/>
            <person name="Gou J."/>
            <person name="Liao Q."/>
            <person name="Li Y."/>
            <person name="Zhou Q."/>
            <person name="Bi G."/>
            <person name="Li C."/>
            <person name="Du R."/>
            <person name="Wang X."/>
            <person name="Sun T."/>
            <person name="Guo L."/>
            <person name="Liang H."/>
            <person name="Lu P."/>
            <person name="Wu Y."/>
            <person name="Zhang Z."/>
            <person name="Ro D.K."/>
            <person name="Shang Y."/>
            <person name="Huang S."/>
            <person name="Yan J."/>
        </authorList>
    </citation>
    <scope>NUCLEOTIDE SEQUENCE [LARGE SCALE GENOMIC DNA]</scope>
    <source>
        <strain evidence="2">Ta-2019</strain>
    </source>
</reference>
<name>A0AA38CX79_TAXCH</name>
<protein>
    <submittedName>
        <fullName evidence="2">Uncharacterized protein</fullName>
    </submittedName>
</protein>
<accession>A0AA38CX79</accession>
<evidence type="ECO:0000313" key="3">
    <source>
        <dbReference type="Proteomes" id="UP000824469"/>
    </source>
</evidence>
<feature type="non-terminal residue" evidence="2">
    <location>
        <position position="1"/>
    </location>
</feature>
<sequence length="167" mass="18630">LESGRCPRPKVPSPSLSGCAKEAQTTPSKSDVPDLKEENISEKKTPLNVPQQSSERNHSAKTLEQLEEILESMSTKELLSQESAPMVGEEVQQKPPGGERGPCDTSFGAMMQVDMYATQGYMQGFVPPVQSYFDFMDYMDYNMGTHNSGHVMSREDFEAIKVDMRKK</sequence>
<evidence type="ECO:0000313" key="2">
    <source>
        <dbReference type="EMBL" id="KAH9303979.1"/>
    </source>
</evidence>
<dbReference type="Proteomes" id="UP000824469">
    <property type="component" value="Unassembled WGS sequence"/>
</dbReference>
<feature type="compositionally biased region" description="Basic and acidic residues" evidence="1">
    <location>
        <begin position="31"/>
        <end position="45"/>
    </location>
</feature>
<feature type="region of interest" description="Disordered" evidence="1">
    <location>
        <begin position="77"/>
        <end position="104"/>
    </location>
</feature>
<keyword evidence="3" id="KW-1185">Reference proteome</keyword>
<evidence type="ECO:0000256" key="1">
    <source>
        <dbReference type="SAM" id="MobiDB-lite"/>
    </source>
</evidence>
<comment type="caution">
    <text evidence="2">The sequence shown here is derived from an EMBL/GenBank/DDBJ whole genome shotgun (WGS) entry which is preliminary data.</text>
</comment>
<organism evidence="2 3">
    <name type="scientific">Taxus chinensis</name>
    <name type="common">Chinese yew</name>
    <name type="synonym">Taxus wallichiana var. chinensis</name>
    <dbReference type="NCBI Taxonomy" id="29808"/>
    <lineage>
        <taxon>Eukaryota</taxon>
        <taxon>Viridiplantae</taxon>
        <taxon>Streptophyta</taxon>
        <taxon>Embryophyta</taxon>
        <taxon>Tracheophyta</taxon>
        <taxon>Spermatophyta</taxon>
        <taxon>Pinopsida</taxon>
        <taxon>Pinidae</taxon>
        <taxon>Conifers II</taxon>
        <taxon>Cupressales</taxon>
        <taxon>Taxaceae</taxon>
        <taxon>Taxus</taxon>
    </lineage>
</organism>
<dbReference type="EMBL" id="JAHRHJ020000008">
    <property type="protein sequence ID" value="KAH9303979.1"/>
    <property type="molecule type" value="Genomic_DNA"/>
</dbReference>
<feature type="region of interest" description="Disordered" evidence="1">
    <location>
        <begin position="1"/>
        <end position="60"/>
    </location>
</feature>
<dbReference type="AlphaFoldDB" id="A0AA38CX79"/>